<dbReference type="EMBL" id="JRWG01000003">
    <property type="protein sequence ID" value="KXN99993.1"/>
    <property type="molecule type" value="Genomic_DNA"/>
</dbReference>
<dbReference type="AlphaFoldDB" id="A0A137RIM1"/>
<reference evidence="2 3" key="2">
    <citation type="journal article" date="2016" name="Int. J. Syst. Evol. Microbiol.">
        <title>Vitellibacter aquimaris sp. nov., a marine bacterium isolated from seawater.</title>
        <authorList>
            <person name="Thevarajoo S."/>
            <person name="Selvaratnam C."/>
            <person name="Goh K.M."/>
            <person name="Hong K.W."/>
            <person name="Chan X.Y."/>
            <person name="Chan K.G."/>
            <person name="Chong C.S."/>
        </authorList>
    </citation>
    <scope>NUCLEOTIDE SEQUENCE [LARGE SCALE GENOMIC DNA]</scope>
    <source>
        <strain evidence="2 3">D-24</strain>
    </source>
</reference>
<proteinExistence type="predicted"/>
<comment type="caution">
    <text evidence="2">The sequence shown here is derived from an EMBL/GenBank/DDBJ whole genome shotgun (WGS) entry which is preliminary data.</text>
</comment>
<keyword evidence="1" id="KW-1133">Transmembrane helix</keyword>
<evidence type="ECO:0000313" key="3">
    <source>
        <dbReference type="Proteomes" id="UP000070138"/>
    </source>
</evidence>
<evidence type="ECO:0000256" key="1">
    <source>
        <dbReference type="SAM" id="Phobius"/>
    </source>
</evidence>
<dbReference type="OrthoDB" id="981524at2"/>
<protein>
    <submittedName>
        <fullName evidence="2">Uncharacterized protein</fullName>
    </submittedName>
</protein>
<reference evidence="3" key="1">
    <citation type="submission" date="2014-10" db="EMBL/GenBank/DDBJ databases">
        <title>Genome sequencing of Vitellibacter sp. D-24.</title>
        <authorList>
            <person name="Thevarajoo S."/>
            <person name="Selvaratnam C."/>
            <person name="Goh K.M."/>
            <person name="Chong C.S."/>
        </authorList>
    </citation>
    <scope>NUCLEOTIDE SEQUENCE [LARGE SCALE GENOMIC DNA]</scope>
    <source>
        <strain evidence="3">D-24</strain>
    </source>
</reference>
<gene>
    <name evidence="2" type="ORF">LS48_05810</name>
</gene>
<dbReference type="RefSeq" id="WP_062620946.1">
    <property type="nucleotide sequence ID" value="NZ_JRWG01000003.1"/>
</dbReference>
<keyword evidence="1" id="KW-0472">Membrane</keyword>
<name>A0A137RIM1_9FLAO</name>
<evidence type="ECO:0000313" key="2">
    <source>
        <dbReference type="EMBL" id="KXN99993.1"/>
    </source>
</evidence>
<keyword evidence="3" id="KW-1185">Reference proteome</keyword>
<accession>A0A137RIM1</accession>
<keyword evidence="1" id="KW-0812">Transmembrane</keyword>
<dbReference type="STRING" id="1548749.LS48_05810"/>
<organism evidence="2 3">
    <name type="scientific">Aequorivita aquimaris</name>
    <dbReference type="NCBI Taxonomy" id="1548749"/>
    <lineage>
        <taxon>Bacteria</taxon>
        <taxon>Pseudomonadati</taxon>
        <taxon>Bacteroidota</taxon>
        <taxon>Flavobacteriia</taxon>
        <taxon>Flavobacteriales</taxon>
        <taxon>Flavobacteriaceae</taxon>
        <taxon>Aequorivita</taxon>
    </lineage>
</organism>
<sequence length="166" mass="19036">MKREENIPNFSIPEGYFETFEERLFSKMAEENFPKTAGFKTPEDYFEKLETRVLKEVSALEKPNKVIPLFPRKYFGYAAAIAASLVIGFSLFNTTSNTSSLDSLQLAAIDTYIEEGNLNMDLYDLTSYIEDEDVPDIDLDAKYFSDSSLKEYLLENIDTETLINEQ</sequence>
<dbReference type="Proteomes" id="UP000070138">
    <property type="component" value="Unassembled WGS sequence"/>
</dbReference>
<feature type="transmembrane region" description="Helical" evidence="1">
    <location>
        <begin position="74"/>
        <end position="92"/>
    </location>
</feature>